<sequence>MSLYNRILVPTDGSPEGERAVEHALRLAAIHDAEVHALYVINVSSYAGLPMESSWDGIDDLLKSDADAAVEEVQSIADGVGVDVPVETAVVEGSPSREIIDYAEGHGCDVIVMGTHGRGGIDRLLLGSVAEKVVRGSSVPVLTVRVGEAGDTAASNAAETAGVAGSTETPETADADRNSADGTPESEASGSG</sequence>
<dbReference type="InterPro" id="IPR006015">
    <property type="entry name" value="Universal_stress_UspA"/>
</dbReference>
<comment type="similarity">
    <text evidence="1">Belongs to the universal stress protein A family.</text>
</comment>
<dbReference type="Gene3D" id="3.40.50.620">
    <property type="entry name" value="HUPs"/>
    <property type="match status" value="1"/>
</dbReference>
<dbReference type="InterPro" id="IPR014729">
    <property type="entry name" value="Rossmann-like_a/b/a_fold"/>
</dbReference>
<dbReference type="SUPFAM" id="SSF52402">
    <property type="entry name" value="Adenine nucleotide alpha hydrolases-like"/>
    <property type="match status" value="1"/>
</dbReference>
<feature type="domain" description="UspA" evidence="3">
    <location>
        <begin position="4"/>
        <end position="145"/>
    </location>
</feature>
<keyword evidence="5" id="KW-1185">Reference proteome</keyword>
<dbReference type="PANTHER" id="PTHR46268:SF6">
    <property type="entry name" value="UNIVERSAL STRESS PROTEIN UP12"/>
    <property type="match status" value="1"/>
</dbReference>
<gene>
    <name evidence="4" type="ORF">SAMN05192561_102332</name>
</gene>
<dbReference type="STRING" id="1267564.SAMN05192561_102332"/>
<dbReference type="EMBL" id="FNWU01000002">
    <property type="protein sequence ID" value="SEH47833.1"/>
    <property type="molecule type" value="Genomic_DNA"/>
</dbReference>
<evidence type="ECO:0000313" key="5">
    <source>
        <dbReference type="Proteomes" id="UP000199215"/>
    </source>
</evidence>
<dbReference type="PRINTS" id="PR01438">
    <property type="entry name" value="UNVRSLSTRESS"/>
</dbReference>
<reference evidence="4 5" key="1">
    <citation type="submission" date="2016-10" db="EMBL/GenBank/DDBJ databases">
        <authorList>
            <person name="de Groot N.N."/>
        </authorList>
    </citation>
    <scope>NUCLEOTIDE SEQUENCE [LARGE SCALE GENOMIC DNA]</scope>
    <source>
        <strain evidence="4 5">IBRC-M10418</strain>
    </source>
</reference>
<organism evidence="4 5">
    <name type="scientific">Halopenitus malekzadehii</name>
    <dbReference type="NCBI Taxonomy" id="1267564"/>
    <lineage>
        <taxon>Archaea</taxon>
        <taxon>Methanobacteriati</taxon>
        <taxon>Methanobacteriota</taxon>
        <taxon>Stenosarchaea group</taxon>
        <taxon>Halobacteria</taxon>
        <taxon>Halobacteriales</taxon>
        <taxon>Haloferacaceae</taxon>
        <taxon>Halopenitus</taxon>
    </lineage>
</organism>
<dbReference type="RefSeq" id="WP_092816357.1">
    <property type="nucleotide sequence ID" value="NZ_FNWU01000002.1"/>
</dbReference>
<evidence type="ECO:0000259" key="3">
    <source>
        <dbReference type="Pfam" id="PF00582"/>
    </source>
</evidence>
<dbReference type="Pfam" id="PF00582">
    <property type="entry name" value="Usp"/>
    <property type="match status" value="1"/>
</dbReference>
<name>A0A1H6IGB6_9EURY</name>
<dbReference type="InterPro" id="IPR006016">
    <property type="entry name" value="UspA"/>
</dbReference>
<dbReference type="OrthoDB" id="105697at2157"/>
<feature type="region of interest" description="Disordered" evidence="2">
    <location>
        <begin position="151"/>
        <end position="192"/>
    </location>
</feature>
<dbReference type="AlphaFoldDB" id="A0A1H6IGB6"/>
<evidence type="ECO:0000256" key="1">
    <source>
        <dbReference type="ARBA" id="ARBA00008791"/>
    </source>
</evidence>
<evidence type="ECO:0000256" key="2">
    <source>
        <dbReference type="SAM" id="MobiDB-lite"/>
    </source>
</evidence>
<dbReference type="PANTHER" id="PTHR46268">
    <property type="entry name" value="STRESS RESPONSE PROTEIN NHAX"/>
    <property type="match status" value="1"/>
</dbReference>
<dbReference type="CDD" id="cd00293">
    <property type="entry name" value="USP-like"/>
    <property type="match status" value="1"/>
</dbReference>
<proteinExistence type="inferred from homology"/>
<dbReference type="Proteomes" id="UP000199215">
    <property type="component" value="Unassembled WGS sequence"/>
</dbReference>
<accession>A0A1H6IGB6</accession>
<protein>
    <submittedName>
        <fullName evidence="4">Nucleotide-binding universal stress protein, UspA family</fullName>
    </submittedName>
</protein>
<evidence type="ECO:0000313" key="4">
    <source>
        <dbReference type="EMBL" id="SEH47833.1"/>
    </source>
</evidence>